<evidence type="ECO:0008006" key="13">
    <source>
        <dbReference type="Google" id="ProtNLM"/>
    </source>
</evidence>
<dbReference type="PRINTS" id="PR00364">
    <property type="entry name" value="DISEASERSIST"/>
</dbReference>
<dbReference type="GO" id="GO:0006952">
    <property type="term" value="P:defense response"/>
    <property type="evidence" value="ECO:0007669"/>
    <property type="project" value="UniProtKB-KW"/>
</dbReference>
<organism evidence="11 12">
    <name type="scientific">Acer saccharum</name>
    <name type="common">Sugar maple</name>
    <dbReference type="NCBI Taxonomy" id="4024"/>
    <lineage>
        <taxon>Eukaryota</taxon>
        <taxon>Viridiplantae</taxon>
        <taxon>Streptophyta</taxon>
        <taxon>Embryophyta</taxon>
        <taxon>Tracheophyta</taxon>
        <taxon>Spermatophyta</taxon>
        <taxon>Magnoliopsida</taxon>
        <taxon>eudicotyledons</taxon>
        <taxon>Gunneridae</taxon>
        <taxon>Pentapetalae</taxon>
        <taxon>rosids</taxon>
        <taxon>malvids</taxon>
        <taxon>Sapindales</taxon>
        <taxon>Sapindaceae</taxon>
        <taxon>Hippocastanoideae</taxon>
        <taxon>Acereae</taxon>
        <taxon>Acer</taxon>
    </lineage>
</organism>
<evidence type="ECO:0000256" key="4">
    <source>
        <dbReference type="ARBA" id="ARBA00022741"/>
    </source>
</evidence>
<dbReference type="EMBL" id="JAUESC010000003">
    <property type="protein sequence ID" value="KAK0601858.1"/>
    <property type="molecule type" value="Genomic_DNA"/>
</dbReference>
<reference evidence="11" key="2">
    <citation type="submission" date="2023-06" db="EMBL/GenBank/DDBJ databases">
        <authorList>
            <person name="Swenson N.G."/>
            <person name="Wegrzyn J.L."/>
            <person name="Mcevoy S.L."/>
        </authorList>
    </citation>
    <scope>NUCLEOTIDE SEQUENCE</scope>
    <source>
        <strain evidence="11">NS2018</strain>
        <tissue evidence="11">Leaf</tissue>
    </source>
</reference>
<dbReference type="Gene3D" id="1.10.8.430">
    <property type="entry name" value="Helical domain of apoptotic protease-activating factors"/>
    <property type="match status" value="1"/>
</dbReference>
<feature type="domain" description="Disease resistance protein At4g27190-like leucine-rich repeats" evidence="9">
    <location>
        <begin position="810"/>
        <end position="925"/>
    </location>
</feature>
<dbReference type="InterPro" id="IPR027417">
    <property type="entry name" value="P-loop_NTPase"/>
</dbReference>
<feature type="domain" description="NB-ARC" evidence="8">
    <location>
        <begin position="149"/>
        <end position="309"/>
    </location>
</feature>
<name>A0AA39W471_ACESA</name>
<proteinExistence type="inferred from homology"/>
<reference evidence="11" key="1">
    <citation type="journal article" date="2022" name="Plant J.">
        <title>Strategies of tolerance reflected in two North American maple genomes.</title>
        <authorList>
            <person name="McEvoy S.L."/>
            <person name="Sezen U.U."/>
            <person name="Trouern-Trend A."/>
            <person name="McMahon S.M."/>
            <person name="Schaberg P.G."/>
            <person name="Yang J."/>
            <person name="Wegrzyn J.L."/>
            <person name="Swenson N.G."/>
        </authorList>
    </citation>
    <scope>NUCLEOTIDE SEQUENCE</scope>
    <source>
        <strain evidence="11">NS2018</strain>
    </source>
</reference>
<dbReference type="SMART" id="SM00369">
    <property type="entry name" value="LRR_TYP"/>
    <property type="match status" value="4"/>
</dbReference>
<evidence type="ECO:0000313" key="12">
    <source>
        <dbReference type="Proteomes" id="UP001168877"/>
    </source>
</evidence>
<evidence type="ECO:0000256" key="7">
    <source>
        <dbReference type="SAM" id="Coils"/>
    </source>
</evidence>
<dbReference type="Proteomes" id="UP001168877">
    <property type="component" value="Unassembled WGS sequence"/>
</dbReference>
<sequence>MDPSLYVEIINCVGNFIGPPICKYWNYHRKLKEGLNVLRSKKEDLNSRKEDIKLRLSNELHFGKQQKKEVENWLKKVEKITGEIQSLEDEVGKVKYLSRAFLGKRVYEKIEETTEVYNEGSFSESLVIDAPSNGGMALPTPELVGEASVKEKIWEYLMGDSVCKIGVCGMGGIGKTTIMEHIHNELLREAKFDKVIWVTVSQEFDVFKLQKEIASALSEDLSKYEDKTIRAAILSKMILESEKRYVLILDDVWKRFFLKDVGIPEPSVSNGCKLVLTTRSIELALFMGCQAIRVTPLSDGDALNLFLKHSGRDVYVPTLESTLKEVLKQCAGLPLAIIIIGSSMRGENDVRMWKNALSRLKKNAGSAEGMADEVFQRLKFSYDRLPSAKLKHCFLYCALYPEGFEISKEELIEYWIVEGLLDEMETRQEMYNEGFSILKRLENNCLIESVKREGCVKMHDLVRDLALHITSESPRYLVKAGMQLEELPNEQEWKEDVEKVSLMHNRIKEISSDVTIPKCKALKTLLLQNNCDLERIHESFFTLMTGLTILDLSGNWKIKALPNSVSELQNLNALLLHDCGSLVYVPSLSKIRGLKKLDLGDARIKEVPHGIEMLVHLRYLDLNSRSLREVPAGILPKLSRLQHLRLGRTLDVTVEEVAGLRKLETLQIQFNKLEDYRFYLSRLQPGCLNSYYFHVGYDFGGFNGFYRYKKCVGFYRLSGVSIILPTDIQEVFFKECHDIRSLSDLNSSFKYATNLRYCSIIDCKGIECLDTVSSSSCYHILQSIEILDLINLDNFSVLFRGERDRSAASTPTPPDMFSHLKHIEMRVCPKIEKLFWPELVHNLQNLEQIHVYKCKQLAEIISTSDDDEENKEEGKDFTIFTLPKLREMSFQEVPQLKCICNRGSLMECNSLEKIKIGDCPKLKRIPLLLPQPDNGLLLPPVSLRKIEINSKKWWDSLEWDHPNIEKVLKPYVYTPTCIVL</sequence>
<dbReference type="Pfam" id="PF23247">
    <property type="entry name" value="LRR_RPS2"/>
    <property type="match status" value="1"/>
</dbReference>
<dbReference type="GO" id="GO:0005524">
    <property type="term" value="F:ATP binding"/>
    <property type="evidence" value="ECO:0007669"/>
    <property type="project" value="UniProtKB-KW"/>
</dbReference>
<dbReference type="FunFam" id="1.10.10.10:FF:000322">
    <property type="entry name" value="Probable disease resistance protein At1g63360"/>
    <property type="match status" value="1"/>
</dbReference>
<dbReference type="GO" id="GO:0043531">
    <property type="term" value="F:ADP binding"/>
    <property type="evidence" value="ECO:0007669"/>
    <property type="project" value="InterPro"/>
</dbReference>
<evidence type="ECO:0000313" key="11">
    <source>
        <dbReference type="EMBL" id="KAK0601858.1"/>
    </source>
</evidence>
<dbReference type="InterPro" id="IPR002182">
    <property type="entry name" value="NB-ARC"/>
</dbReference>
<keyword evidence="12" id="KW-1185">Reference proteome</keyword>
<dbReference type="InterPro" id="IPR003591">
    <property type="entry name" value="Leu-rich_rpt_typical-subtyp"/>
</dbReference>
<evidence type="ECO:0000256" key="2">
    <source>
        <dbReference type="ARBA" id="ARBA00022614"/>
    </source>
</evidence>
<dbReference type="InterPro" id="IPR032675">
    <property type="entry name" value="LRR_dom_sf"/>
</dbReference>
<dbReference type="InterPro" id="IPR036388">
    <property type="entry name" value="WH-like_DNA-bd_sf"/>
</dbReference>
<evidence type="ECO:0000259" key="8">
    <source>
        <dbReference type="Pfam" id="PF00931"/>
    </source>
</evidence>
<dbReference type="Pfam" id="PF23559">
    <property type="entry name" value="WHD_DRP"/>
    <property type="match status" value="1"/>
</dbReference>
<feature type="domain" description="Disease resistance protein winged helix" evidence="10">
    <location>
        <begin position="399"/>
        <end position="466"/>
    </location>
</feature>
<dbReference type="SUPFAM" id="SSF52058">
    <property type="entry name" value="L domain-like"/>
    <property type="match status" value="1"/>
</dbReference>
<dbReference type="InterPro" id="IPR050905">
    <property type="entry name" value="Plant_NBS-LRR"/>
</dbReference>
<keyword evidence="6" id="KW-0067">ATP-binding</keyword>
<gene>
    <name evidence="11" type="ORF">LWI29_028128</name>
</gene>
<accession>A0AA39W471</accession>
<evidence type="ECO:0000259" key="10">
    <source>
        <dbReference type="Pfam" id="PF23559"/>
    </source>
</evidence>
<dbReference type="AlphaFoldDB" id="A0AA39W471"/>
<evidence type="ECO:0000256" key="6">
    <source>
        <dbReference type="ARBA" id="ARBA00022840"/>
    </source>
</evidence>
<dbReference type="Gene3D" id="3.40.50.300">
    <property type="entry name" value="P-loop containing nucleotide triphosphate hydrolases"/>
    <property type="match status" value="1"/>
</dbReference>
<keyword evidence="2" id="KW-0433">Leucine-rich repeat</keyword>
<dbReference type="PANTHER" id="PTHR33463">
    <property type="entry name" value="NB-ARC DOMAIN-CONTAINING PROTEIN-RELATED"/>
    <property type="match status" value="1"/>
</dbReference>
<keyword evidence="5" id="KW-0611">Plant defense</keyword>
<dbReference type="InterPro" id="IPR057135">
    <property type="entry name" value="At4g27190-like_LRR"/>
</dbReference>
<dbReference type="FunFam" id="3.40.50.300:FF:001091">
    <property type="entry name" value="Probable disease resistance protein At1g61300"/>
    <property type="match status" value="1"/>
</dbReference>
<keyword evidence="3" id="KW-0677">Repeat</keyword>
<protein>
    <recommendedName>
        <fullName evidence="13">NB-ARC domain-containing protein</fullName>
    </recommendedName>
</protein>
<comment type="similarity">
    <text evidence="1">Belongs to the disease resistance NB-LRR family.</text>
</comment>
<dbReference type="Gene3D" id="1.10.10.10">
    <property type="entry name" value="Winged helix-like DNA-binding domain superfamily/Winged helix DNA-binding domain"/>
    <property type="match status" value="1"/>
</dbReference>
<dbReference type="PANTHER" id="PTHR33463:SF187">
    <property type="entry name" value="AND NB-ARC DOMAIN DISEASE RESISTANCE PROTEIN, PUTATIVE-RELATED"/>
    <property type="match status" value="1"/>
</dbReference>
<evidence type="ECO:0000259" key="9">
    <source>
        <dbReference type="Pfam" id="PF23247"/>
    </source>
</evidence>
<evidence type="ECO:0000256" key="3">
    <source>
        <dbReference type="ARBA" id="ARBA00022737"/>
    </source>
</evidence>
<dbReference type="InterPro" id="IPR042197">
    <property type="entry name" value="Apaf_helical"/>
</dbReference>
<evidence type="ECO:0000256" key="1">
    <source>
        <dbReference type="ARBA" id="ARBA00008894"/>
    </source>
</evidence>
<evidence type="ECO:0000256" key="5">
    <source>
        <dbReference type="ARBA" id="ARBA00022821"/>
    </source>
</evidence>
<keyword evidence="4" id="KW-0547">Nucleotide-binding</keyword>
<feature type="coiled-coil region" evidence="7">
    <location>
        <begin position="28"/>
        <end position="90"/>
    </location>
</feature>
<comment type="caution">
    <text evidence="11">The sequence shown here is derived from an EMBL/GenBank/DDBJ whole genome shotgun (WGS) entry which is preliminary data.</text>
</comment>
<dbReference type="Gene3D" id="3.80.10.10">
    <property type="entry name" value="Ribonuclease Inhibitor"/>
    <property type="match status" value="2"/>
</dbReference>
<dbReference type="Pfam" id="PF00931">
    <property type="entry name" value="NB-ARC"/>
    <property type="match status" value="1"/>
</dbReference>
<dbReference type="SUPFAM" id="SSF52540">
    <property type="entry name" value="P-loop containing nucleoside triphosphate hydrolases"/>
    <property type="match status" value="1"/>
</dbReference>
<dbReference type="InterPro" id="IPR058922">
    <property type="entry name" value="WHD_DRP"/>
</dbReference>
<keyword evidence="7" id="KW-0175">Coiled coil</keyword>